<organism evidence="3 4">
    <name type="scientific">Sporanaerobacter acetigenes DSM 13106</name>
    <dbReference type="NCBI Taxonomy" id="1123281"/>
    <lineage>
        <taxon>Bacteria</taxon>
        <taxon>Bacillati</taxon>
        <taxon>Bacillota</taxon>
        <taxon>Tissierellia</taxon>
        <taxon>Tissierellales</taxon>
        <taxon>Sporanaerobacteraceae</taxon>
        <taxon>Sporanaerobacter</taxon>
    </lineage>
</organism>
<evidence type="ECO:0000313" key="3">
    <source>
        <dbReference type="EMBL" id="SHI07141.1"/>
    </source>
</evidence>
<dbReference type="Gene3D" id="3.30.470.20">
    <property type="entry name" value="ATP-grasp fold, B domain"/>
    <property type="match status" value="1"/>
</dbReference>
<dbReference type="PANTHER" id="PTHR21621">
    <property type="entry name" value="RIBOSOMAL PROTEIN S6 MODIFICATION PROTEIN"/>
    <property type="match status" value="1"/>
</dbReference>
<dbReference type="GO" id="GO:0005524">
    <property type="term" value="F:ATP binding"/>
    <property type="evidence" value="ECO:0007669"/>
    <property type="project" value="UniProtKB-UniRule"/>
</dbReference>
<dbReference type="Proteomes" id="UP000184389">
    <property type="component" value="Unassembled WGS sequence"/>
</dbReference>
<dbReference type="GO" id="GO:0005737">
    <property type="term" value="C:cytoplasm"/>
    <property type="evidence" value="ECO:0007669"/>
    <property type="project" value="TreeGrafter"/>
</dbReference>
<keyword evidence="1" id="KW-0067">ATP-binding</keyword>
<keyword evidence="4" id="KW-1185">Reference proteome</keyword>
<dbReference type="STRING" id="1123281.SAMN02745180_01993"/>
<dbReference type="PANTHER" id="PTHR21621:SF0">
    <property type="entry name" value="BETA-CITRYLGLUTAMATE SYNTHASE B-RELATED"/>
    <property type="match status" value="1"/>
</dbReference>
<keyword evidence="3" id="KW-0689">Ribosomal protein</keyword>
<dbReference type="AlphaFoldDB" id="A0A1M5Y503"/>
<dbReference type="InterPro" id="IPR013651">
    <property type="entry name" value="ATP-grasp_RimK-type"/>
</dbReference>
<feature type="domain" description="ATP-grasp" evidence="2">
    <location>
        <begin position="74"/>
        <end position="255"/>
    </location>
</feature>
<evidence type="ECO:0000256" key="1">
    <source>
        <dbReference type="PROSITE-ProRule" id="PRU00409"/>
    </source>
</evidence>
<dbReference type="Pfam" id="PF08443">
    <property type="entry name" value="RimK"/>
    <property type="match status" value="1"/>
</dbReference>
<dbReference type="GO" id="GO:0016879">
    <property type="term" value="F:ligase activity, forming carbon-nitrogen bonds"/>
    <property type="evidence" value="ECO:0007669"/>
    <property type="project" value="TreeGrafter"/>
</dbReference>
<dbReference type="InterPro" id="IPR011761">
    <property type="entry name" value="ATP-grasp"/>
</dbReference>
<dbReference type="Gene3D" id="3.30.1490.20">
    <property type="entry name" value="ATP-grasp fold, A domain"/>
    <property type="match status" value="1"/>
</dbReference>
<name>A0A1M5Y503_9FIRM</name>
<reference evidence="3 4" key="1">
    <citation type="submission" date="2016-11" db="EMBL/GenBank/DDBJ databases">
        <authorList>
            <person name="Jaros S."/>
            <person name="Januszkiewicz K."/>
            <person name="Wedrychowicz H."/>
        </authorList>
    </citation>
    <scope>NUCLEOTIDE SEQUENCE [LARGE SCALE GENOMIC DNA]</scope>
    <source>
        <strain evidence="3 4">DSM 13106</strain>
    </source>
</reference>
<keyword evidence="1" id="KW-0547">Nucleotide-binding</keyword>
<keyword evidence="3" id="KW-0436">Ligase</keyword>
<dbReference type="GO" id="GO:0046872">
    <property type="term" value="F:metal ion binding"/>
    <property type="evidence" value="ECO:0007669"/>
    <property type="project" value="InterPro"/>
</dbReference>
<protein>
    <submittedName>
        <fullName evidence="3">Ribosomal protein S6--L-glutamate ligase</fullName>
    </submittedName>
</protein>
<dbReference type="GO" id="GO:0005840">
    <property type="term" value="C:ribosome"/>
    <property type="evidence" value="ECO:0007669"/>
    <property type="project" value="UniProtKB-KW"/>
</dbReference>
<dbReference type="RefSeq" id="WP_072744645.1">
    <property type="nucleotide sequence ID" value="NZ_FQXR01000009.1"/>
</dbReference>
<dbReference type="PROSITE" id="PS50975">
    <property type="entry name" value="ATP_GRASP"/>
    <property type="match status" value="1"/>
</dbReference>
<evidence type="ECO:0000259" key="2">
    <source>
        <dbReference type="PROSITE" id="PS50975"/>
    </source>
</evidence>
<accession>A0A1M5Y503</accession>
<dbReference type="SUPFAM" id="SSF56059">
    <property type="entry name" value="Glutathione synthetase ATP-binding domain-like"/>
    <property type="match status" value="1"/>
</dbReference>
<sequence length="269" mass="31414">MKFISFNPYRTIGIPNIIYIKPENMFREKEIIKEADYVLFPEYWQLNTLVYGLDKKIFPNISTYHLGHNKIEMTRILWATFPQNVPYTKITNLDRVCVEDIEEEFGYPCVCKEVRNSMGRGVFLVENRRELLEYMNNNEVLYIQEKLPIDRDLRIVYVGDRVVASYWRIGREGAFHNNIAKGGTYSFRDVPEASIKLVENVASSLKINHAGFDIAVVGDKYYILEFNVLFGNEGLNHMGIKVEPLIYEYIMRDLNPDSPNYPDNVKRAS</sequence>
<dbReference type="EMBL" id="FQXR01000009">
    <property type="protein sequence ID" value="SHI07141.1"/>
    <property type="molecule type" value="Genomic_DNA"/>
</dbReference>
<dbReference type="InterPro" id="IPR013815">
    <property type="entry name" value="ATP_grasp_subdomain_1"/>
</dbReference>
<keyword evidence="3" id="KW-0687">Ribonucleoprotein</keyword>
<dbReference type="OrthoDB" id="1704979at2"/>
<evidence type="ECO:0000313" key="4">
    <source>
        <dbReference type="Proteomes" id="UP000184389"/>
    </source>
</evidence>
<gene>
    <name evidence="3" type="ORF">SAMN02745180_01993</name>
</gene>
<proteinExistence type="predicted"/>